<evidence type="ECO:0000256" key="12">
    <source>
        <dbReference type="ARBA" id="ARBA00022993"/>
    </source>
</evidence>
<dbReference type="PIRSF" id="PIRSF000545">
    <property type="entry name" value="Pantothenate_kin"/>
    <property type="match status" value="1"/>
</dbReference>
<dbReference type="NCBIfam" id="TIGR00554">
    <property type="entry name" value="panK_bact"/>
    <property type="match status" value="1"/>
</dbReference>
<dbReference type="InterPro" id="IPR004566">
    <property type="entry name" value="PanK"/>
</dbReference>
<evidence type="ECO:0000256" key="14">
    <source>
        <dbReference type="HAMAP-Rule" id="MF_00215"/>
    </source>
</evidence>
<evidence type="ECO:0000256" key="4">
    <source>
        <dbReference type="ARBA" id="ARBA00006087"/>
    </source>
</evidence>
<comment type="catalytic activity">
    <reaction evidence="1 14 15">
        <text>(R)-pantothenate + ATP = (R)-4'-phosphopantothenate + ADP + H(+)</text>
        <dbReference type="Rhea" id="RHEA:16373"/>
        <dbReference type="ChEBI" id="CHEBI:10986"/>
        <dbReference type="ChEBI" id="CHEBI:15378"/>
        <dbReference type="ChEBI" id="CHEBI:29032"/>
        <dbReference type="ChEBI" id="CHEBI:30616"/>
        <dbReference type="ChEBI" id="CHEBI:456216"/>
        <dbReference type="EC" id="2.7.1.33"/>
    </reaction>
</comment>
<dbReference type="AlphaFoldDB" id="A0A2P5T334"/>
<evidence type="ECO:0000256" key="5">
    <source>
        <dbReference type="ARBA" id="ARBA00012102"/>
    </source>
</evidence>
<protein>
    <recommendedName>
        <fullName evidence="6 14">Pantothenate kinase</fullName>
        <ecNumber evidence="5 14">2.7.1.33</ecNumber>
    </recommendedName>
    <alternativeName>
        <fullName evidence="13 14">Pantothenic acid kinase</fullName>
    </alternativeName>
</protein>
<comment type="pathway">
    <text evidence="3 14 15">Cofactor biosynthesis; coenzyme A biosynthesis; CoA from (R)-pantothenate: step 1/5.</text>
</comment>
<dbReference type="GO" id="GO:0005737">
    <property type="term" value="C:cytoplasm"/>
    <property type="evidence" value="ECO:0007669"/>
    <property type="project" value="UniProtKB-SubCell"/>
</dbReference>
<evidence type="ECO:0000256" key="9">
    <source>
        <dbReference type="ARBA" id="ARBA00022741"/>
    </source>
</evidence>
<gene>
    <name evidence="14" type="primary">coaA</name>
    <name evidence="17" type="ORF">CRV09_01550</name>
</gene>
<keyword evidence="7 14" id="KW-0963">Cytoplasm</keyword>
<dbReference type="OrthoDB" id="1550976at2"/>
<dbReference type="SUPFAM" id="SSF52540">
    <property type="entry name" value="P-loop containing nucleoside triphosphate hydrolases"/>
    <property type="match status" value="1"/>
</dbReference>
<evidence type="ECO:0000256" key="13">
    <source>
        <dbReference type="ARBA" id="ARBA00032866"/>
    </source>
</evidence>
<feature type="binding site" evidence="14">
    <location>
        <begin position="85"/>
        <end position="92"/>
    </location>
    <ligand>
        <name>ATP</name>
        <dbReference type="ChEBI" id="CHEBI:30616"/>
    </ligand>
</feature>
<comment type="subcellular location">
    <subcellularLocation>
        <location evidence="2 14 15">Cytoplasm</location>
    </subcellularLocation>
</comment>
<evidence type="ECO:0000256" key="1">
    <source>
        <dbReference type="ARBA" id="ARBA00001206"/>
    </source>
</evidence>
<dbReference type="RefSeq" id="WP_136132390.1">
    <property type="nucleotide sequence ID" value="NZ_PDKR01000001.1"/>
</dbReference>
<dbReference type="UniPathway" id="UPA00241">
    <property type="reaction ID" value="UER00352"/>
</dbReference>
<name>A0A2P5T334_9GAMM</name>
<dbReference type="InterPro" id="IPR006083">
    <property type="entry name" value="PRK/URK"/>
</dbReference>
<dbReference type="EMBL" id="PDKR01000001">
    <property type="protein sequence ID" value="PPI88963.1"/>
    <property type="molecule type" value="Genomic_DNA"/>
</dbReference>
<keyword evidence="8 14" id="KW-0808">Transferase</keyword>
<evidence type="ECO:0000256" key="11">
    <source>
        <dbReference type="ARBA" id="ARBA00022840"/>
    </source>
</evidence>
<dbReference type="HAMAP" id="MF_00215">
    <property type="entry name" value="Pantothen_kinase_1"/>
    <property type="match status" value="1"/>
</dbReference>
<evidence type="ECO:0000313" key="17">
    <source>
        <dbReference type="EMBL" id="PPI88963.1"/>
    </source>
</evidence>
<dbReference type="Gene3D" id="3.40.50.300">
    <property type="entry name" value="P-loop containing nucleotide triphosphate hydrolases"/>
    <property type="match status" value="1"/>
</dbReference>
<dbReference type="InterPro" id="IPR027417">
    <property type="entry name" value="P-loop_NTPase"/>
</dbReference>
<dbReference type="EC" id="2.7.1.33" evidence="5 14"/>
<evidence type="ECO:0000256" key="10">
    <source>
        <dbReference type="ARBA" id="ARBA00022777"/>
    </source>
</evidence>
<keyword evidence="10 14" id="KW-0418">Kinase</keyword>
<evidence type="ECO:0000256" key="2">
    <source>
        <dbReference type="ARBA" id="ARBA00004496"/>
    </source>
</evidence>
<keyword evidence="12 14" id="KW-0173">Coenzyme A biosynthesis</keyword>
<comment type="caution">
    <text evidence="17">The sequence shown here is derived from an EMBL/GenBank/DDBJ whole genome shotgun (WGS) entry which is preliminary data.</text>
</comment>
<accession>A0A2P5T334</accession>
<dbReference type="Proteomes" id="UP000295937">
    <property type="component" value="Unassembled WGS sequence"/>
</dbReference>
<evidence type="ECO:0000259" key="16">
    <source>
        <dbReference type="Pfam" id="PF00485"/>
    </source>
</evidence>
<evidence type="ECO:0000256" key="7">
    <source>
        <dbReference type="ARBA" id="ARBA00022490"/>
    </source>
</evidence>
<proteinExistence type="inferred from homology"/>
<reference evidence="17 18" key="1">
    <citation type="journal article" date="2018" name="Genome Biol. Evol.">
        <title>Cladogenesis and Genomic Streamlining in Extracellular Endosymbionts of Tropical Stink Bugs.</title>
        <authorList>
            <person name="Otero-Bravo A."/>
            <person name="Goffredi S."/>
            <person name="Sabree Z.L."/>
        </authorList>
    </citation>
    <scope>NUCLEOTIDE SEQUENCE [LARGE SCALE GENOMIC DNA]</scope>
    <source>
        <strain evidence="17 18">SoEO</strain>
    </source>
</reference>
<dbReference type="GO" id="GO:0004594">
    <property type="term" value="F:pantothenate kinase activity"/>
    <property type="evidence" value="ECO:0007669"/>
    <property type="project" value="UniProtKB-UniRule"/>
</dbReference>
<evidence type="ECO:0000256" key="6">
    <source>
        <dbReference type="ARBA" id="ARBA00015080"/>
    </source>
</evidence>
<organism evidence="17 18">
    <name type="scientific">Candidatus Pantoea edessiphila</name>
    <dbReference type="NCBI Taxonomy" id="2044610"/>
    <lineage>
        <taxon>Bacteria</taxon>
        <taxon>Pseudomonadati</taxon>
        <taxon>Pseudomonadota</taxon>
        <taxon>Gammaproteobacteria</taxon>
        <taxon>Enterobacterales</taxon>
        <taxon>Erwiniaceae</taxon>
        <taxon>Pantoea</taxon>
    </lineage>
</organism>
<feature type="domain" description="Phosphoribulokinase/uridine kinase" evidence="16">
    <location>
        <begin position="80"/>
        <end position="233"/>
    </location>
</feature>
<evidence type="ECO:0000256" key="8">
    <source>
        <dbReference type="ARBA" id="ARBA00022679"/>
    </source>
</evidence>
<keyword evidence="11 14" id="KW-0067">ATP-binding</keyword>
<evidence type="ECO:0000256" key="3">
    <source>
        <dbReference type="ARBA" id="ARBA00005225"/>
    </source>
</evidence>
<evidence type="ECO:0000313" key="18">
    <source>
        <dbReference type="Proteomes" id="UP000295937"/>
    </source>
</evidence>
<sequence length="306" mass="35475">MIDLYLLFTRKEWSNLRDTTSLGLSCSEIKDINAYLSISEIKDIYLPLLLLLNFLIDSDLNQKQIIEKFLGKKNKKTPYIISISGSVAVGKSTIANILQILLRHNDKNSKVELISTDGFLYPNSILKKRGLMKKKGFPQSYDMRGLIKFVSDLKLGVEEVTAPVYSHDIYDIVPKKNKIIRQPDILILEGLNILQNKTDYRNDAYHIFVSDFVDFSIYVDATEELLQNWYVKRFLKLCQNSFIKSNSYFHSYSGLPKMEVIKIARNLWREINGLNLKKNILPTKERANLILVKQDNHAINQIRLRK</sequence>
<comment type="similarity">
    <text evidence="4 14 15">Belongs to the prokaryotic pantothenate kinase family.</text>
</comment>
<dbReference type="CDD" id="cd02025">
    <property type="entry name" value="PanK"/>
    <property type="match status" value="1"/>
</dbReference>
<keyword evidence="9 14" id="KW-0547">Nucleotide-binding</keyword>
<dbReference type="GO" id="GO:0005524">
    <property type="term" value="F:ATP binding"/>
    <property type="evidence" value="ECO:0007669"/>
    <property type="project" value="UniProtKB-UniRule"/>
</dbReference>
<dbReference type="Pfam" id="PF00485">
    <property type="entry name" value="PRK"/>
    <property type="match status" value="1"/>
</dbReference>
<dbReference type="GO" id="GO:0015937">
    <property type="term" value="P:coenzyme A biosynthetic process"/>
    <property type="evidence" value="ECO:0007669"/>
    <property type="project" value="UniProtKB-UniRule"/>
</dbReference>
<dbReference type="PANTHER" id="PTHR10285">
    <property type="entry name" value="URIDINE KINASE"/>
    <property type="match status" value="1"/>
</dbReference>
<evidence type="ECO:0000256" key="15">
    <source>
        <dbReference type="RuleBase" id="RU003530"/>
    </source>
</evidence>